<evidence type="ECO:0000313" key="1">
    <source>
        <dbReference type="EMBL" id="AXH60201.1"/>
    </source>
</evidence>
<dbReference type="Proteomes" id="UP000006426">
    <property type="component" value="Plasmid pmppla107"/>
</dbReference>
<geneLocation type="plasmid" evidence="2">
    <name>pmppla107</name>
</geneLocation>
<proteinExistence type="predicted"/>
<dbReference type="AlphaFoldDB" id="A0AAD0VA90"/>
<dbReference type="Pfam" id="PF03692">
    <property type="entry name" value="CxxCxxCC"/>
    <property type="match status" value="1"/>
</dbReference>
<evidence type="ECO:0000313" key="2">
    <source>
        <dbReference type="Proteomes" id="UP000006426"/>
    </source>
</evidence>
<organism evidence="1 2">
    <name type="scientific">Pseudomonas amygdali pv. lachrymans str. M301315</name>
    <dbReference type="NCBI Taxonomy" id="629260"/>
    <lineage>
        <taxon>Bacteria</taxon>
        <taxon>Pseudomonadati</taxon>
        <taxon>Pseudomonadota</taxon>
        <taxon>Gammaproteobacteria</taxon>
        <taxon>Pseudomonadales</taxon>
        <taxon>Pseudomonadaceae</taxon>
        <taxon>Pseudomonas</taxon>
        <taxon>Pseudomonas amygdali</taxon>
    </lineage>
</organism>
<reference evidence="1 2" key="1">
    <citation type="journal article" date="2011" name="PLoS Pathog.">
        <title>Dynamic evolution of pathogenicity revealed by sequencing and comparative genomics of 19 Pseudomonas syringae isolates.</title>
        <authorList>
            <person name="Baltrus D.A."/>
            <person name="Nishimura M.T."/>
            <person name="Romanchuk A."/>
            <person name="Chang J.H."/>
            <person name="Mukhtar M.S."/>
            <person name="Cherkis K."/>
            <person name="Roach J."/>
            <person name="Grant S.R."/>
            <person name="Jones C.D."/>
            <person name="Dangl J.L."/>
        </authorList>
    </citation>
    <scope>NUCLEOTIDE SEQUENCE [LARGE SCALE GENOMIC DNA]</scope>
    <source>
        <strain evidence="1 2">M301315</strain>
    </source>
</reference>
<dbReference type="EMBL" id="CP031226">
    <property type="protein sequence ID" value="AXH60201.1"/>
    <property type="molecule type" value="Genomic_DNA"/>
</dbReference>
<protein>
    <submittedName>
        <fullName evidence="1">YkgJ family cysteine cluster protein</fullName>
    </submittedName>
</protein>
<gene>
    <name evidence="1" type="ORF">PLA107_033995</name>
</gene>
<keyword evidence="1" id="KW-0614">Plasmid</keyword>
<sequence>MMLRMIHRLSQVTLAPPRSPKGSAHPMAVIFTKAEAEAQAQRNMLDVKGLQGGSQDLRHGFLSAAEAPLPARAKLNRLKRAAEAISKAVVPHSACKTGCSFCCHISVGICESEAKAISKATGRSFSVPVDEPSVIMREKWHMTPCPFLSAGRCSIYENRPITCRLNFNMADTPEQCDTQIPSEESYVMFLNLQRLERVFLGAFFDEKWADIRDFFPPH</sequence>
<name>A0AAD0VA90_PSEAV</name>
<dbReference type="InterPro" id="IPR005358">
    <property type="entry name" value="Puta_zinc/iron-chelating_dom"/>
</dbReference>
<accession>A0AAD0VA90</accession>